<dbReference type="CDD" id="cd00090">
    <property type="entry name" value="HTH_ARSR"/>
    <property type="match status" value="1"/>
</dbReference>
<dbReference type="PANTHER" id="PTHR33154:SF18">
    <property type="entry name" value="ARSENICAL RESISTANCE OPERON REPRESSOR"/>
    <property type="match status" value="1"/>
</dbReference>
<protein>
    <submittedName>
        <fullName evidence="5">ArsR family transcriptional regulator</fullName>
    </submittedName>
</protein>
<evidence type="ECO:0000256" key="1">
    <source>
        <dbReference type="ARBA" id="ARBA00023015"/>
    </source>
</evidence>
<dbReference type="InterPro" id="IPR001845">
    <property type="entry name" value="HTH_ArsR_DNA-bd_dom"/>
</dbReference>
<dbReference type="SMART" id="SM00418">
    <property type="entry name" value="HTH_ARSR"/>
    <property type="match status" value="1"/>
</dbReference>
<dbReference type="Pfam" id="PF01022">
    <property type="entry name" value="HTH_5"/>
    <property type="match status" value="1"/>
</dbReference>
<dbReference type="SUPFAM" id="SSF46785">
    <property type="entry name" value="Winged helix' DNA-binding domain"/>
    <property type="match status" value="1"/>
</dbReference>
<keyword evidence="6" id="KW-1185">Reference proteome</keyword>
<dbReference type="InterPro" id="IPR011991">
    <property type="entry name" value="ArsR-like_HTH"/>
</dbReference>
<reference evidence="6" key="1">
    <citation type="submission" date="2015-07" db="EMBL/GenBank/DDBJ databases">
        <title>Genome sequencing project for genomic taxonomy and phylogenomics of Bacillus-like bacteria.</title>
        <authorList>
            <person name="Liu B."/>
            <person name="Wang J."/>
            <person name="Zhu Y."/>
            <person name="Liu G."/>
            <person name="Chen Q."/>
            <person name="Chen Z."/>
            <person name="Lan J."/>
            <person name="Che J."/>
            <person name="Ge C."/>
            <person name="Shi H."/>
            <person name="Pan Z."/>
            <person name="Liu X."/>
        </authorList>
    </citation>
    <scope>NUCLEOTIDE SEQUENCE [LARGE SCALE GENOMIC DNA]</scope>
    <source>
        <strain evidence="6">FJAT-27997</strain>
    </source>
</reference>
<evidence type="ECO:0000259" key="4">
    <source>
        <dbReference type="PROSITE" id="PS50987"/>
    </source>
</evidence>
<dbReference type="EMBL" id="LFZW01000001">
    <property type="protein sequence ID" value="KMY50154.1"/>
    <property type="molecule type" value="Genomic_DNA"/>
</dbReference>
<keyword evidence="3" id="KW-0804">Transcription</keyword>
<dbReference type="GO" id="GO:0003700">
    <property type="term" value="F:DNA-binding transcription factor activity"/>
    <property type="evidence" value="ECO:0007669"/>
    <property type="project" value="InterPro"/>
</dbReference>
<dbReference type="InterPro" id="IPR036388">
    <property type="entry name" value="WH-like_DNA-bd_sf"/>
</dbReference>
<dbReference type="PROSITE" id="PS50987">
    <property type="entry name" value="HTH_ARSR_2"/>
    <property type="match status" value="1"/>
</dbReference>
<accession>A0A0K9GTY9</accession>
<dbReference type="STRING" id="1679170.AC625_12125"/>
<evidence type="ECO:0000313" key="5">
    <source>
        <dbReference type="EMBL" id="KMY50154.1"/>
    </source>
</evidence>
<organism evidence="5 6">
    <name type="scientific">Peribacillus loiseleuriae</name>
    <dbReference type="NCBI Taxonomy" id="1679170"/>
    <lineage>
        <taxon>Bacteria</taxon>
        <taxon>Bacillati</taxon>
        <taxon>Bacillota</taxon>
        <taxon>Bacilli</taxon>
        <taxon>Bacillales</taxon>
        <taxon>Bacillaceae</taxon>
        <taxon>Peribacillus</taxon>
    </lineage>
</organism>
<proteinExistence type="predicted"/>
<keyword evidence="1" id="KW-0805">Transcription regulation</keyword>
<keyword evidence="2" id="KW-0238">DNA-binding</keyword>
<dbReference type="PRINTS" id="PR00778">
    <property type="entry name" value="HTHARSR"/>
</dbReference>
<evidence type="ECO:0000313" key="6">
    <source>
        <dbReference type="Proteomes" id="UP000037146"/>
    </source>
</evidence>
<dbReference type="AlphaFoldDB" id="A0A0K9GTY9"/>
<feature type="domain" description="HTH arsR-type" evidence="4">
    <location>
        <begin position="3"/>
        <end position="98"/>
    </location>
</feature>
<comment type="caution">
    <text evidence="5">The sequence shown here is derived from an EMBL/GenBank/DDBJ whole genome shotgun (WGS) entry which is preliminary data.</text>
</comment>
<evidence type="ECO:0000256" key="3">
    <source>
        <dbReference type="ARBA" id="ARBA00023163"/>
    </source>
</evidence>
<gene>
    <name evidence="5" type="ORF">AC625_12125</name>
</gene>
<dbReference type="InterPro" id="IPR036390">
    <property type="entry name" value="WH_DNA-bd_sf"/>
</dbReference>
<dbReference type="GO" id="GO:0003677">
    <property type="term" value="F:DNA binding"/>
    <property type="evidence" value="ECO:0007669"/>
    <property type="project" value="UniProtKB-KW"/>
</dbReference>
<dbReference type="PANTHER" id="PTHR33154">
    <property type="entry name" value="TRANSCRIPTIONAL REGULATOR, ARSR FAMILY"/>
    <property type="match status" value="1"/>
</dbReference>
<dbReference type="PATRIC" id="fig|1679170.3.peg.2759"/>
<dbReference type="Proteomes" id="UP000037146">
    <property type="component" value="Unassembled WGS sequence"/>
</dbReference>
<dbReference type="Gene3D" id="1.10.10.10">
    <property type="entry name" value="Winged helix-like DNA-binding domain superfamily/Winged helix DNA-binding domain"/>
    <property type="match status" value="1"/>
</dbReference>
<evidence type="ECO:0000256" key="2">
    <source>
        <dbReference type="ARBA" id="ARBA00023125"/>
    </source>
</evidence>
<dbReference type="NCBIfam" id="NF033788">
    <property type="entry name" value="HTH_metalloreg"/>
    <property type="match status" value="1"/>
</dbReference>
<name>A0A0K9GTY9_9BACI</name>
<dbReference type="InterPro" id="IPR051081">
    <property type="entry name" value="HTH_MetalResp_TranReg"/>
</dbReference>
<sequence length="114" mass="13099">MKMGKESIEGTAKILNLLGNETRLSMMGLLLINDCCVCEFVDIFKMSQPAISQHLRKLKDVGLVTEQKKGQWVIYSLNRETTYFSLIQDILNHIPDQKEKLIWLEQQGLKISCN</sequence>